<dbReference type="OrthoDB" id="5236983at2759"/>
<keyword evidence="6" id="KW-0479">Metal-binding</keyword>
<feature type="compositionally biased region" description="Basic residues" evidence="17">
    <location>
        <begin position="546"/>
        <end position="556"/>
    </location>
</feature>
<evidence type="ECO:0000256" key="8">
    <source>
        <dbReference type="ARBA" id="ARBA00022771"/>
    </source>
</evidence>
<name>A0A9D3NZD6_9TELE</name>
<dbReference type="InterPro" id="IPR055220">
    <property type="entry name" value="SPRTN_ZBD"/>
</dbReference>
<dbReference type="Gene3D" id="3.30.160.60">
    <property type="entry name" value="Classic Zinc Finger"/>
    <property type="match status" value="1"/>
</dbReference>
<evidence type="ECO:0000313" key="20">
    <source>
        <dbReference type="Proteomes" id="UP000824219"/>
    </source>
</evidence>
<dbReference type="GO" id="GO:0006508">
    <property type="term" value="P:proteolysis"/>
    <property type="evidence" value="ECO:0007669"/>
    <property type="project" value="UniProtKB-KW"/>
</dbReference>
<evidence type="ECO:0000256" key="2">
    <source>
        <dbReference type="ARBA" id="ARBA00004286"/>
    </source>
</evidence>
<feature type="region of interest" description="Disordered" evidence="17">
    <location>
        <begin position="240"/>
        <end position="357"/>
    </location>
</feature>
<dbReference type="PANTHER" id="PTHR21220">
    <property type="entry name" value="DNA-DEPENDENT METALLOPROTEASE SPRTN"/>
    <property type="match status" value="1"/>
</dbReference>
<evidence type="ECO:0000256" key="5">
    <source>
        <dbReference type="ARBA" id="ARBA00022670"/>
    </source>
</evidence>
<protein>
    <recommendedName>
        <fullName evidence="14">DNA-dependent metalloprotease SPRTN</fullName>
    </recommendedName>
    <alternativeName>
        <fullName evidence="15">Protein with SprT-like domain at the N terminus</fullName>
    </alternativeName>
</protein>
<dbReference type="FunFam" id="3.30.160.60:FF:000331">
    <property type="entry name" value="E3 ubiquitin-protein ligase RAD18"/>
    <property type="match status" value="1"/>
</dbReference>
<evidence type="ECO:0000256" key="11">
    <source>
        <dbReference type="ARBA" id="ARBA00023049"/>
    </source>
</evidence>
<evidence type="ECO:0000313" key="19">
    <source>
        <dbReference type="EMBL" id="KAG7331780.1"/>
    </source>
</evidence>
<proteinExistence type="inferred from homology"/>
<keyword evidence="10" id="KW-0862">Zinc</keyword>
<keyword evidence="13" id="KW-0539">Nucleus</keyword>
<evidence type="ECO:0000256" key="17">
    <source>
        <dbReference type="SAM" id="MobiDB-lite"/>
    </source>
</evidence>
<reference evidence="19 20" key="1">
    <citation type="submission" date="2021-06" db="EMBL/GenBank/DDBJ databases">
        <title>Chromosome-level genome assembly of the red-tail catfish (Hemibagrus wyckioides).</title>
        <authorList>
            <person name="Shao F."/>
        </authorList>
    </citation>
    <scope>NUCLEOTIDE SEQUENCE [LARGE SCALE GENOMIC DNA]</scope>
    <source>
        <strain evidence="19">EC202008001</strain>
        <tissue evidence="19">Blood</tissue>
    </source>
</reference>
<dbReference type="GO" id="GO:0005634">
    <property type="term" value="C:nucleus"/>
    <property type="evidence" value="ECO:0007669"/>
    <property type="project" value="UniProtKB-SubCell"/>
</dbReference>
<dbReference type="Proteomes" id="UP000824219">
    <property type="component" value="Linkage Group LG06"/>
</dbReference>
<evidence type="ECO:0000256" key="6">
    <source>
        <dbReference type="ARBA" id="ARBA00022723"/>
    </source>
</evidence>
<dbReference type="GO" id="GO:0008270">
    <property type="term" value="F:zinc ion binding"/>
    <property type="evidence" value="ECO:0007669"/>
    <property type="project" value="UniProtKB-KW"/>
</dbReference>
<evidence type="ECO:0000256" key="16">
    <source>
        <dbReference type="PROSITE-ProRule" id="PRU01256"/>
    </source>
</evidence>
<keyword evidence="11" id="KW-0482">Metalloprotease</keyword>
<keyword evidence="12 16" id="KW-0234">DNA repair</keyword>
<keyword evidence="20" id="KW-1185">Reference proteome</keyword>
<evidence type="ECO:0000256" key="13">
    <source>
        <dbReference type="ARBA" id="ARBA00023242"/>
    </source>
</evidence>
<dbReference type="Pfam" id="PF22934">
    <property type="entry name" value="SPRTN_ZBD"/>
    <property type="match status" value="1"/>
</dbReference>
<gene>
    <name evidence="19" type="ORF">KOW79_005749</name>
</gene>
<feature type="compositionally biased region" description="Basic and acidic residues" evidence="17">
    <location>
        <begin position="589"/>
        <end position="598"/>
    </location>
</feature>
<comment type="caution">
    <text evidence="19">The sequence shown here is derived from an EMBL/GenBank/DDBJ whole genome shotgun (WGS) entry which is preliminary data.</text>
</comment>
<accession>A0A9D3NZD6</accession>
<keyword evidence="9" id="KW-0378">Hydrolase</keyword>
<feature type="compositionally biased region" description="Polar residues" evidence="17">
    <location>
        <begin position="386"/>
        <end position="400"/>
    </location>
</feature>
<dbReference type="GO" id="GO:0006281">
    <property type="term" value="P:DNA repair"/>
    <property type="evidence" value="ECO:0007669"/>
    <property type="project" value="UniProtKB-KW"/>
</dbReference>
<evidence type="ECO:0000256" key="1">
    <source>
        <dbReference type="ARBA" id="ARBA00004123"/>
    </source>
</evidence>
<dbReference type="SMART" id="SM00734">
    <property type="entry name" value="ZnF_Rad18"/>
    <property type="match status" value="1"/>
</dbReference>
<evidence type="ECO:0000256" key="12">
    <source>
        <dbReference type="ARBA" id="ARBA00023204"/>
    </source>
</evidence>
<evidence type="ECO:0000259" key="18">
    <source>
        <dbReference type="PROSITE" id="PS51908"/>
    </source>
</evidence>
<dbReference type="EMBL" id="JAHKSW010000006">
    <property type="protein sequence ID" value="KAG7331780.1"/>
    <property type="molecule type" value="Genomic_DNA"/>
</dbReference>
<dbReference type="AlphaFoldDB" id="A0A9D3NZD6"/>
<keyword evidence="5" id="KW-0645">Protease</keyword>
<dbReference type="InterPro" id="IPR006640">
    <property type="entry name" value="SprT-like_domain"/>
</dbReference>
<feature type="region of interest" description="Disordered" evidence="17">
    <location>
        <begin position="573"/>
        <end position="608"/>
    </location>
</feature>
<feature type="domain" description="UBZ4-type" evidence="18">
    <location>
        <begin position="620"/>
        <end position="644"/>
    </location>
</feature>
<evidence type="ECO:0000256" key="7">
    <source>
        <dbReference type="ARBA" id="ARBA00022763"/>
    </source>
</evidence>
<evidence type="ECO:0000256" key="4">
    <source>
        <dbReference type="ARBA" id="ARBA00022454"/>
    </source>
</evidence>
<dbReference type="PROSITE" id="PS51908">
    <property type="entry name" value="ZF_UBZ4"/>
    <property type="match status" value="1"/>
</dbReference>
<dbReference type="InterPro" id="IPR044245">
    <property type="entry name" value="Spartan"/>
</dbReference>
<evidence type="ECO:0000256" key="14">
    <source>
        <dbReference type="ARBA" id="ARBA00023885"/>
    </source>
</evidence>
<comment type="similarity">
    <text evidence="3">Belongs to the Spartan family.</text>
</comment>
<keyword evidence="7 16" id="KW-0227">DNA damage</keyword>
<keyword evidence="4" id="KW-0158">Chromosome</keyword>
<dbReference type="GO" id="GO:0004222">
    <property type="term" value="F:metalloendopeptidase activity"/>
    <property type="evidence" value="ECO:0007669"/>
    <property type="project" value="InterPro"/>
</dbReference>
<feature type="compositionally biased region" description="Low complexity" evidence="17">
    <location>
        <begin position="575"/>
        <end position="588"/>
    </location>
</feature>
<dbReference type="SMART" id="SM00731">
    <property type="entry name" value="SprT"/>
    <property type="match status" value="1"/>
</dbReference>
<keyword evidence="8 16" id="KW-0863">Zinc-finger</keyword>
<dbReference type="Pfam" id="PF10263">
    <property type="entry name" value="SprT-like"/>
    <property type="match status" value="1"/>
</dbReference>
<feature type="compositionally biased region" description="Low complexity" evidence="17">
    <location>
        <begin position="474"/>
        <end position="489"/>
    </location>
</feature>
<organism evidence="19 20">
    <name type="scientific">Hemibagrus wyckioides</name>
    <dbReference type="NCBI Taxonomy" id="337641"/>
    <lineage>
        <taxon>Eukaryota</taxon>
        <taxon>Metazoa</taxon>
        <taxon>Chordata</taxon>
        <taxon>Craniata</taxon>
        <taxon>Vertebrata</taxon>
        <taxon>Euteleostomi</taxon>
        <taxon>Actinopterygii</taxon>
        <taxon>Neopterygii</taxon>
        <taxon>Teleostei</taxon>
        <taxon>Ostariophysi</taxon>
        <taxon>Siluriformes</taxon>
        <taxon>Bagridae</taxon>
        <taxon>Hemibagrus</taxon>
    </lineage>
</organism>
<feature type="compositionally biased region" description="Polar residues" evidence="17">
    <location>
        <begin position="497"/>
        <end position="514"/>
    </location>
</feature>
<evidence type="ECO:0000256" key="15">
    <source>
        <dbReference type="ARBA" id="ARBA00030396"/>
    </source>
</evidence>
<dbReference type="GO" id="GO:0031593">
    <property type="term" value="F:polyubiquitin modification-dependent protein binding"/>
    <property type="evidence" value="ECO:0007669"/>
    <property type="project" value="TreeGrafter"/>
</dbReference>
<feature type="region of interest" description="Disordered" evidence="17">
    <location>
        <begin position="386"/>
        <end position="556"/>
    </location>
</feature>
<dbReference type="GO" id="GO:0003697">
    <property type="term" value="F:single-stranded DNA binding"/>
    <property type="evidence" value="ECO:0007669"/>
    <property type="project" value="InterPro"/>
</dbReference>
<sequence length="644" mass="70335">MADEDFLLALQLQEQFNNELSASVWSDDNSDSYPLSKKRKVEKSEWSVGSYSRPVQPERPLSIVDESWEVLDPNPDVRAMFLQFNEMFFWGKLSGVEVKWSPRMTLCAGVCSYEGRGGLCSIRLSEPLLKLRPRKDLVETLLHEMIHALLFVTQNNRDRDGHGPEFCKHMNRINQASGTKISIYHSFHDEVDVYRQHWWRCNGPCQNRKPFFGYVKRAMNRAPSARDPWWEDHRRTCGGTYTKIKEPENYGKKGKSEEEKKDKNALKKPGGKMKPAGSTAGSGSQDIRNVIPFSGRGIILGGSTQPSASTQNPPIQSPTHSPKPQQQPARTSPTDLRSPFSSSTALPKRSVSNHKAFVNINGSPVRITKNNGSLMRPKQTTVQDLFQNASLKSPKKTNPSELKRASDTPALDSALNLNPANTSPAKKGSSNTSGSAGSPFSKYFSSTKSTGTGIPGQIKPENSVPGFSSRHFGSSKGSAAVSSGSGSASQIKAEKTVPSSNFKSFRNPKSSGTGMSAPPSIPTTSSRLSGSPEKSGSFVHGSISRSPHKAAGGRKRWREDRNSAHIFDFFHRVSHSPSSSSSTSFSSVSREHREERTGAEVPSTGASGVGSSLLSSTALTVNCPVCQSKVLESQINQHLDSCLM</sequence>
<evidence type="ECO:0000256" key="9">
    <source>
        <dbReference type="ARBA" id="ARBA00022801"/>
    </source>
</evidence>
<comment type="subcellular location">
    <subcellularLocation>
        <location evidence="2">Chromosome</location>
    </subcellularLocation>
    <subcellularLocation>
        <location evidence="1">Nucleus</location>
    </subcellularLocation>
</comment>
<dbReference type="PANTHER" id="PTHR21220:SF0">
    <property type="entry name" value="DNA-DEPENDENT METALLOPROTEASE SPRTN"/>
    <property type="match status" value="1"/>
</dbReference>
<evidence type="ECO:0000256" key="3">
    <source>
        <dbReference type="ARBA" id="ARBA00010724"/>
    </source>
</evidence>
<feature type="compositionally biased region" description="Polar residues" evidence="17">
    <location>
        <begin position="302"/>
        <end position="345"/>
    </location>
</feature>
<dbReference type="GO" id="GO:0005694">
    <property type="term" value="C:chromosome"/>
    <property type="evidence" value="ECO:0007669"/>
    <property type="project" value="UniProtKB-SubCell"/>
</dbReference>
<feature type="compositionally biased region" description="Basic and acidic residues" evidence="17">
    <location>
        <begin position="243"/>
        <end position="265"/>
    </location>
</feature>
<evidence type="ECO:0000256" key="10">
    <source>
        <dbReference type="ARBA" id="ARBA00022833"/>
    </source>
</evidence>
<feature type="compositionally biased region" description="Polar residues" evidence="17">
    <location>
        <begin position="415"/>
        <end position="452"/>
    </location>
</feature>
<dbReference type="InterPro" id="IPR006642">
    <property type="entry name" value="Rad18_UBZ4"/>
</dbReference>
<feature type="compositionally biased region" description="Polar residues" evidence="17">
    <location>
        <begin position="522"/>
        <end position="534"/>
    </location>
</feature>